<accession>A0ABZ2C4Y5</accession>
<name>A0ABZ2C4Y5_9PROT</name>
<evidence type="ECO:0000313" key="1">
    <source>
        <dbReference type="EMBL" id="WVX66014.1"/>
    </source>
</evidence>
<sequence length="118" mass="13770">MSRVSFKYMFDDIFYSIDIKNNSIMVYTVFLKKYLQICIKDLDSSSYLFTKPYTEGHIGIPFIEYMKNNILKTTTSSYLTFNNIISSIFLKNKRIEASHYRAIPTNDGILSQGEFSNI</sequence>
<reference evidence="1 2" key="1">
    <citation type="journal article" date="2024" name="Environ. Microbiol.">
        <title>Novel evolutionary insights on the interactions of the Holosporales (Alphaproteobacteria) with eukaryotic hosts from comparative genomics.</title>
        <authorList>
            <person name="Giovannini M."/>
            <person name="Petroni G."/>
            <person name="Castelli M."/>
        </authorList>
    </citation>
    <scope>NUCLEOTIDE SEQUENCE [LARGE SCALE GENOMIC DNA]</scope>
    <source>
        <strain evidence="1 2">US_Bl 15I1</strain>
    </source>
</reference>
<proteinExistence type="predicted"/>
<keyword evidence="2" id="KW-1185">Reference proteome</keyword>
<dbReference type="EMBL" id="CP133270">
    <property type="protein sequence ID" value="WVX66014.1"/>
    <property type="molecule type" value="Genomic_DNA"/>
</dbReference>
<organism evidence="1 2">
    <name type="scientific">Candidatus Bealeia paramacronuclearis</name>
    <dbReference type="NCBI Taxonomy" id="1921001"/>
    <lineage>
        <taxon>Bacteria</taxon>
        <taxon>Pseudomonadati</taxon>
        <taxon>Pseudomonadota</taxon>
        <taxon>Alphaproteobacteria</taxon>
        <taxon>Holosporales</taxon>
        <taxon>Holosporaceae</taxon>
        <taxon>Candidatus Bealeia</taxon>
    </lineage>
</organism>
<protein>
    <submittedName>
        <fullName evidence="1">Uncharacterized protein</fullName>
    </submittedName>
</protein>
<gene>
    <name evidence="1" type="ORF">Bealeia1_00184</name>
</gene>
<evidence type="ECO:0000313" key="2">
    <source>
        <dbReference type="Proteomes" id="UP001330434"/>
    </source>
</evidence>
<dbReference type="Proteomes" id="UP001330434">
    <property type="component" value="Chromosome"/>
</dbReference>